<dbReference type="GO" id="GO:0005829">
    <property type="term" value="C:cytosol"/>
    <property type="evidence" value="ECO:0007669"/>
    <property type="project" value="TreeGrafter"/>
</dbReference>
<dbReference type="InterPro" id="IPR023214">
    <property type="entry name" value="HAD_sf"/>
</dbReference>
<accession>A0A7S0WP63</accession>
<dbReference type="PANTHER" id="PTHR10000">
    <property type="entry name" value="PHOSPHOSERINE PHOSPHATASE"/>
    <property type="match status" value="1"/>
</dbReference>
<name>A0A7S0WP63_9CHLO</name>
<dbReference type="Pfam" id="PF08282">
    <property type="entry name" value="Hydrolase_3"/>
    <property type="match status" value="1"/>
</dbReference>
<sequence>MAEDNKKKIKIVFSDIDGTFVHYPKKLEGLGRIEEDPNSPTGLHFVSKASGACHPLIALPASSTGQQGFLSLETLKMVRKLREAGIQFAIITGARYATVLERVPYLPLADAIIVENGGRIFEQDPDLLTFFKEDHAWRATQTPTVGSVHEARKPPADRKGLLWDSYRKLHADGWTVDAQSYTTLFRVKGGDKDPAELEQFIASLPEGLASSVNLGMADIYPSTSGKHSATRYLTEKKGFTADEVVCMCDDDNDLKMAEYCSHAYLPGMNAPSVVAAAKAKPEHYTPGKMEGIEGTHEALLFIMARCGIEYKVQTSTATSVDAGGCSLQ</sequence>
<dbReference type="SUPFAM" id="SSF56784">
    <property type="entry name" value="HAD-like"/>
    <property type="match status" value="1"/>
</dbReference>
<dbReference type="EMBL" id="HBFA01025535">
    <property type="protein sequence ID" value="CAD8675993.1"/>
    <property type="molecule type" value="Transcribed_RNA"/>
</dbReference>
<evidence type="ECO:0008006" key="2">
    <source>
        <dbReference type="Google" id="ProtNLM"/>
    </source>
</evidence>
<gene>
    <name evidence="1" type="ORF">POBO1169_LOCUS12943</name>
</gene>
<dbReference type="PANTHER" id="PTHR10000:SF8">
    <property type="entry name" value="HAD SUPERFAMILY HYDROLASE-LIKE, TYPE 3"/>
    <property type="match status" value="1"/>
</dbReference>
<dbReference type="Gene3D" id="3.30.1240.10">
    <property type="match status" value="1"/>
</dbReference>
<proteinExistence type="predicted"/>
<dbReference type="AlphaFoldDB" id="A0A7S0WP63"/>
<dbReference type="GO" id="GO:0000287">
    <property type="term" value="F:magnesium ion binding"/>
    <property type="evidence" value="ECO:0007669"/>
    <property type="project" value="TreeGrafter"/>
</dbReference>
<organism evidence="1">
    <name type="scientific">Pyramimonas obovata</name>
    <dbReference type="NCBI Taxonomy" id="1411642"/>
    <lineage>
        <taxon>Eukaryota</taxon>
        <taxon>Viridiplantae</taxon>
        <taxon>Chlorophyta</taxon>
        <taxon>Pyramimonadophyceae</taxon>
        <taxon>Pyramimonadales</taxon>
        <taxon>Pyramimonadaceae</taxon>
        <taxon>Pyramimonas</taxon>
        <taxon>Pyramimonas incertae sedis</taxon>
    </lineage>
</organism>
<reference evidence="1" key="1">
    <citation type="submission" date="2021-01" db="EMBL/GenBank/DDBJ databases">
        <authorList>
            <person name="Corre E."/>
            <person name="Pelletier E."/>
            <person name="Niang G."/>
            <person name="Scheremetjew M."/>
            <person name="Finn R."/>
            <person name="Kale V."/>
            <person name="Holt S."/>
            <person name="Cochrane G."/>
            <person name="Meng A."/>
            <person name="Brown T."/>
            <person name="Cohen L."/>
        </authorList>
    </citation>
    <scope>NUCLEOTIDE SEQUENCE</scope>
    <source>
        <strain evidence="1">CCMP722</strain>
    </source>
</reference>
<dbReference type="Gene3D" id="3.40.50.1000">
    <property type="entry name" value="HAD superfamily/HAD-like"/>
    <property type="match status" value="2"/>
</dbReference>
<dbReference type="GO" id="GO:0016791">
    <property type="term" value="F:phosphatase activity"/>
    <property type="evidence" value="ECO:0007669"/>
    <property type="project" value="TreeGrafter"/>
</dbReference>
<evidence type="ECO:0000313" key="1">
    <source>
        <dbReference type="EMBL" id="CAD8675993.1"/>
    </source>
</evidence>
<dbReference type="InterPro" id="IPR036412">
    <property type="entry name" value="HAD-like_sf"/>
</dbReference>
<protein>
    <recommendedName>
        <fullName evidence="2">Sucrose phosphatase-like domain-containing protein</fullName>
    </recommendedName>
</protein>